<proteinExistence type="predicted"/>
<protein>
    <recommendedName>
        <fullName evidence="1">FRG domain-containing protein</fullName>
    </recommendedName>
</protein>
<dbReference type="EMBL" id="MSCL01000001">
    <property type="protein sequence ID" value="PQJ74772.1"/>
    <property type="molecule type" value="Genomic_DNA"/>
</dbReference>
<accession>A0A2S7WC00</accession>
<reference evidence="2 3" key="1">
    <citation type="submission" date="2016-12" db="EMBL/GenBank/DDBJ databases">
        <title>Trade-off between light-utilization and light-protection in marine flavobacteria.</title>
        <authorList>
            <person name="Kumagai Y."/>
            <person name="Yoshizawa S."/>
            <person name="Kogure K."/>
            <person name="Iwasaki W."/>
        </authorList>
    </citation>
    <scope>NUCLEOTIDE SEQUENCE [LARGE SCALE GENOMIC DNA]</scope>
    <source>
        <strain evidence="2 3">KCTC 22729</strain>
    </source>
</reference>
<dbReference type="SMART" id="SM00901">
    <property type="entry name" value="FRG"/>
    <property type="match status" value="1"/>
</dbReference>
<sequence length="285" mass="33096">MQRQWIIDNLYEKGYSYQELLSKFVIDGKADFEEMILGILDVHHIDVINNISVLGFLQHHGCPTPLLDWTYKFQTALYFGLDKLEENTGSREIDNYFSVYFINQKDMEGGGMRQVMDDSLDVFDEEHSAEMIAKYSKDEAQRLEMTEHFKGRKIFDKDRIPGSGMIEYVTRVEHMIEFPLSFFSDKDANTGFIFSLNNSKNILNQSGVFVWNASPSKPLEVVGAELYFADKENANPDEYRFCECFNINKELASYIEQKLAEDGITKDYIYPTLDIDTWGVYEKNV</sequence>
<keyword evidence="3" id="KW-1185">Reference proteome</keyword>
<organism evidence="2 3">
    <name type="scientific">Polaribacter gangjinensis</name>
    <dbReference type="NCBI Taxonomy" id="574710"/>
    <lineage>
        <taxon>Bacteria</taxon>
        <taxon>Pseudomonadati</taxon>
        <taxon>Bacteroidota</taxon>
        <taxon>Flavobacteriia</taxon>
        <taxon>Flavobacteriales</taxon>
        <taxon>Flavobacteriaceae</taxon>
    </lineage>
</organism>
<dbReference type="InterPro" id="IPR014966">
    <property type="entry name" value="FRG-dom"/>
</dbReference>
<evidence type="ECO:0000259" key="1">
    <source>
        <dbReference type="SMART" id="SM00901"/>
    </source>
</evidence>
<gene>
    <name evidence="2" type="ORF">BTO13_05670</name>
</gene>
<dbReference type="Proteomes" id="UP000237608">
    <property type="component" value="Unassembled WGS sequence"/>
</dbReference>
<evidence type="ECO:0000313" key="3">
    <source>
        <dbReference type="Proteomes" id="UP000237608"/>
    </source>
</evidence>
<evidence type="ECO:0000313" key="2">
    <source>
        <dbReference type="EMBL" id="PQJ74772.1"/>
    </source>
</evidence>
<feature type="domain" description="FRG" evidence="1">
    <location>
        <begin position="1"/>
        <end position="98"/>
    </location>
</feature>
<comment type="caution">
    <text evidence="2">The sequence shown here is derived from an EMBL/GenBank/DDBJ whole genome shotgun (WGS) entry which is preliminary data.</text>
</comment>
<dbReference type="Pfam" id="PF08867">
    <property type="entry name" value="FRG"/>
    <property type="match status" value="1"/>
</dbReference>
<name>A0A2S7WC00_9FLAO</name>
<dbReference type="AlphaFoldDB" id="A0A2S7WC00"/>